<dbReference type="Pfam" id="PF05097">
    <property type="entry name" value="DUF688"/>
    <property type="match status" value="1"/>
</dbReference>
<dbReference type="InParanoid" id="A0A2R6RCG9"/>
<evidence type="ECO:0000313" key="2">
    <source>
        <dbReference type="EMBL" id="PSS26272.1"/>
    </source>
</evidence>
<dbReference type="OrthoDB" id="1934555at2759"/>
<reference evidence="3" key="2">
    <citation type="journal article" date="2018" name="BMC Genomics">
        <title>A manually annotated Actinidia chinensis var. chinensis (kiwifruit) genome highlights the challenges associated with draft genomes and gene prediction in plants.</title>
        <authorList>
            <person name="Pilkington S.M."/>
            <person name="Crowhurst R."/>
            <person name="Hilario E."/>
            <person name="Nardozza S."/>
            <person name="Fraser L."/>
            <person name="Peng Y."/>
            <person name="Gunaseelan K."/>
            <person name="Simpson R."/>
            <person name="Tahir J."/>
            <person name="Deroles S.C."/>
            <person name="Templeton K."/>
            <person name="Luo Z."/>
            <person name="Davy M."/>
            <person name="Cheng C."/>
            <person name="McNeilage M."/>
            <person name="Scaglione D."/>
            <person name="Liu Y."/>
            <person name="Zhang Q."/>
            <person name="Datson P."/>
            <person name="De Silva N."/>
            <person name="Gardiner S.E."/>
            <person name="Bassett H."/>
            <person name="Chagne D."/>
            <person name="McCallum J."/>
            <person name="Dzierzon H."/>
            <person name="Deng C."/>
            <person name="Wang Y.Y."/>
            <person name="Barron L."/>
            <person name="Manako K."/>
            <person name="Bowen J."/>
            <person name="Foster T.M."/>
            <person name="Erridge Z.A."/>
            <person name="Tiffin H."/>
            <person name="Waite C.N."/>
            <person name="Davies K.M."/>
            <person name="Grierson E.P."/>
            <person name="Laing W.A."/>
            <person name="Kirk R."/>
            <person name="Chen X."/>
            <person name="Wood M."/>
            <person name="Montefiori M."/>
            <person name="Brummell D.A."/>
            <person name="Schwinn K.E."/>
            <person name="Catanach A."/>
            <person name="Fullerton C."/>
            <person name="Li D."/>
            <person name="Meiyalaghan S."/>
            <person name="Nieuwenhuizen N."/>
            <person name="Read N."/>
            <person name="Prakash R."/>
            <person name="Hunter D."/>
            <person name="Zhang H."/>
            <person name="McKenzie M."/>
            <person name="Knabel M."/>
            <person name="Harris A."/>
            <person name="Allan A.C."/>
            <person name="Gleave A."/>
            <person name="Chen A."/>
            <person name="Janssen B.J."/>
            <person name="Plunkett B."/>
            <person name="Ampomah-Dwamena C."/>
            <person name="Voogd C."/>
            <person name="Leif D."/>
            <person name="Lafferty D."/>
            <person name="Souleyre E.J.F."/>
            <person name="Varkonyi-Gasic E."/>
            <person name="Gambi F."/>
            <person name="Hanley J."/>
            <person name="Yao J.L."/>
            <person name="Cheung J."/>
            <person name="David K.M."/>
            <person name="Warren B."/>
            <person name="Marsh K."/>
            <person name="Snowden K.C."/>
            <person name="Lin-Wang K."/>
            <person name="Brian L."/>
            <person name="Martinez-Sanchez M."/>
            <person name="Wang M."/>
            <person name="Ileperuma N."/>
            <person name="Macnee N."/>
            <person name="Campin R."/>
            <person name="McAtee P."/>
            <person name="Drummond R.S.M."/>
            <person name="Espley R.V."/>
            <person name="Ireland H.S."/>
            <person name="Wu R."/>
            <person name="Atkinson R.G."/>
            <person name="Karunairetnam S."/>
            <person name="Bulley S."/>
            <person name="Chunkath S."/>
            <person name="Hanley Z."/>
            <person name="Storey R."/>
            <person name="Thrimawithana A.H."/>
            <person name="Thomson S."/>
            <person name="David C."/>
            <person name="Testolin R."/>
            <person name="Huang H."/>
            <person name="Hellens R.P."/>
            <person name="Schaffer R.J."/>
        </authorList>
    </citation>
    <scope>NUCLEOTIDE SEQUENCE [LARGE SCALE GENOMIC DNA]</scope>
    <source>
        <strain evidence="3">cv. Red5</strain>
    </source>
</reference>
<evidence type="ECO:0000313" key="3">
    <source>
        <dbReference type="Proteomes" id="UP000241394"/>
    </source>
</evidence>
<gene>
    <name evidence="2" type="ORF">CEY00_Acc07565</name>
</gene>
<dbReference type="Gramene" id="PSS26272">
    <property type="protein sequence ID" value="PSS26272"/>
    <property type="gene ID" value="CEY00_Acc07565"/>
</dbReference>
<dbReference type="EMBL" id="NKQK01000007">
    <property type="protein sequence ID" value="PSS26272.1"/>
    <property type="molecule type" value="Genomic_DNA"/>
</dbReference>
<feature type="compositionally biased region" description="Polar residues" evidence="1">
    <location>
        <begin position="55"/>
        <end position="71"/>
    </location>
</feature>
<dbReference type="AlphaFoldDB" id="A0A2R6RCG9"/>
<comment type="caution">
    <text evidence="2">The sequence shown here is derived from an EMBL/GenBank/DDBJ whole genome shotgun (WGS) entry which is preliminary data.</text>
</comment>
<name>A0A2R6RCG9_ACTCC</name>
<reference evidence="2 3" key="1">
    <citation type="submission" date="2017-07" db="EMBL/GenBank/DDBJ databases">
        <title>An improved, manually edited Actinidia chinensis var. chinensis (kiwifruit) genome highlights the challenges associated with draft genomes and gene prediction in plants.</title>
        <authorList>
            <person name="Pilkington S."/>
            <person name="Crowhurst R."/>
            <person name="Hilario E."/>
            <person name="Nardozza S."/>
            <person name="Fraser L."/>
            <person name="Peng Y."/>
            <person name="Gunaseelan K."/>
            <person name="Simpson R."/>
            <person name="Tahir J."/>
            <person name="Deroles S."/>
            <person name="Templeton K."/>
            <person name="Luo Z."/>
            <person name="Davy M."/>
            <person name="Cheng C."/>
            <person name="Mcneilage M."/>
            <person name="Scaglione D."/>
            <person name="Liu Y."/>
            <person name="Zhang Q."/>
            <person name="Datson P."/>
            <person name="De Silva N."/>
            <person name="Gardiner S."/>
            <person name="Bassett H."/>
            <person name="Chagne D."/>
            <person name="Mccallum J."/>
            <person name="Dzierzon H."/>
            <person name="Deng C."/>
            <person name="Wang Y.-Y."/>
            <person name="Barron N."/>
            <person name="Manako K."/>
            <person name="Bowen J."/>
            <person name="Foster T."/>
            <person name="Erridge Z."/>
            <person name="Tiffin H."/>
            <person name="Waite C."/>
            <person name="Davies K."/>
            <person name="Grierson E."/>
            <person name="Laing W."/>
            <person name="Kirk R."/>
            <person name="Chen X."/>
            <person name="Wood M."/>
            <person name="Montefiori M."/>
            <person name="Brummell D."/>
            <person name="Schwinn K."/>
            <person name="Catanach A."/>
            <person name="Fullerton C."/>
            <person name="Li D."/>
            <person name="Meiyalaghan S."/>
            <person name="Nieuwenhuizen N."/>
            <person name="Read N."/>
            <person name="Prakash R."/>
            <person name="Hunter D."/>
            <person name="Zhang H."/>
            <person name="Mckenzie M."/>
            <person name="Knabel M."/>
            <person name="Harris A."/>
            <person name="Allan A."/>
            <person name="Chen A."/>
            <person name="Janssen B."/>
            <person name="Plunkett B."/>
            <person name="Dwamena C."/>
            <person name="Voogd C."/>
            <person name="Leif D."/>
            <person name="Lafferty D."/>
            <person name="Souleyre E."/>
            <person name="Varkonyi-Gasic E."/>
            <person name="Gambi F."/>
            <person name="Hanley J."/>
            <person name="Yao J.-L."/>
            <person name="Cheung J."/>
            <person name="David K."/>
            <person name="Warren B."/>
            <person name="Marsh K."/>
            <person name="Snowden K."/>
            <person name="Lin-Wang K."/>
            <person name="Brian L."/>
            <person name="Martinez-Sanchez M."/>
            <person name="Wang M."/>
            <person name="Ileperuma N."/>
            <person name="Macnee N."/>
            <person name="Campin R."/>
            <person name="Mcatee P."/>
            <person name="Drummond R."/>
            <person name="Espley R."/>
            <person name="Ireland H."/>
            <person name="Wu R."/>
            <person name="Atkinson R."/>
            <person name="Karunairetnam S."/>
            <person name="Bulley S."/>
            <person name="Chunkath S."/>
            <person name="Hanley Z."/>
            <person name="Storey R."/>
            <person name="Thrimawithana A."/>
            <person name="Thomson S."/>
            <person name="David C."/>
            <person name="Testolin R."/>
        </authorList>
    </citation>
    <scope>NUCLEOTIDE SEQUENCE [LARGE SCALE GENOMIC DNA]</scope>
    <source>
        <strain evidence="3">cv. Red5</strain>
        <tissue evidence="2">Young leaf</tissue>
    </source>
</reference>
<feature type="region of interest" description="Disordered" evidence="1">
    <location>
        <begin position="1"/>
        <end position="78"/>
    </location>
</feature>
<protein>
    <submittedName>
        <fullName evidence="2">Uncharacterized protein</fullName>
    </submittedName>
</protein>
<evidence type="ECO:0000256" key="1">
    <source>
        <dbReference type="SAM" id="MobiDB-lite"/>
    </source>
</evidence>
<feature type="compositionally biased region" description="Low complexity" evidence="1">
    <location>
        <begin position="9"/>
        <end position="22"/>
    </location>
</feature>
<dbReference type="OMA" id="FRMGSEF"/>
<sequence length="243" mass="26971">MGSESNSTPKLPRLNIPPNLLPDHSDMPTPPLHTSASVPFRWEEQPGKPRPSTALIPTTLSHQDPNTTGPTTKCLDLPPRLQSLEYPKMTKMPSPTTVLDGPSAGLLLAFRSSSFRFRREREGSLGSFTVGSPERGLLGDMVLSKRLESKERGLFGSLGRRTTLGRGKKEVGGGGSIVFPPSIDKIEDFCGDGPREKMCRMRRNGSFSSMYEPRSHFWETIYEGFKQVLPWKSKKPKKEGFIV</sequence>
<dbReference type="InterPro" id="IPR007789">
    <property type="entry name" value="DUF688"/>
</dbReference>
<accession>A0A2R6RCG9</accession>
<proteinExistence type="predicted"/>
<dbReference type="STRING" id="1590841.A0A2R6RCG9"/>
<keyword evidence="3" id="KW-1185">Reference proteome</keyword>
<dbReference type="FunCoup" id="A0A2R6RCG9">
    <property type="interactions" value="76"/>
</dbReference>
<dbReference type="PANTHER" id="PTHR34371:SF2">
    <property type="entry name" value="DUF688 FAMILY PROTEIN"/>
    <property type="match status" value="1"/>
</dbReference>
<organism evidence="2 3">
    <name type="scientific">Actinidia chinensis var. chinensis</name>
    <name type="common">Chinese soft-hair kiwi</name>
    <dbReference type="NCBI Taxonomy" id="1590841"/>
    <lineage>
        <taxon>Eukaryota</taxon>
        <taxon>Viridiplantae</taxon>
        <taxon>Streptophyta</taxon>
        <taxon>Embryophyta</taxon>
        <taxon>Tracheophyta</taxon>
        <taxon>Spermatophyta</taxon>
        <taxon>Magnoliopsida</taxon>
        <taxon>eudicotyledons</taxon>
        <taxon>Gunneridae</taxon>
        <taxon>Pentapetalae</taxon>
        <taxon>asterids</taxon>
        <taxon>Ericales</taxon>
        <taxon>Actinidiaceae</taxon>
        <taxon>Actinidia</taxon>
    </lineage>
</organism>
<dbReference type="PANTHER" id="PTHR34371">
    <property type="entry name" value="OS01G0551000 PROTEIN"/>
    <property type="match status" value="1"/>
</dbReference>
<dbReference type="Proteomes" id="UP000241394">
    <property type="component" value="Chromosome LG7"/>
</dbReference>